<reference evidence="1" key="1">
    <citation type="submission" date="2018-05" db="EMBL/GenBank/DDBJ databases">
        <authorList>
            <person name="Lanie J.A."/>
            <person name="Ng W.-L."/>
            <person name="Kazmierczak K.M."/>
            <person name="Andrzejewski T.M."/>
            <person name="Davidsen T.M."/>
            <person name="Wayne K.J."/>
            <person name="Tettelin H."/>
            <person name="Glass J.I."/>
            <person name="Rusch D."/>
            <person name="Podicherti R."/>
            <person name="Tsui H.-C.T."/>
            <person name="Winkler M.E."/>
        </authorList>
    </citation>
    <scope>NUCLEOTIDE SEQUENCE</scope>
</reference>
<feature type="non-terminal residue" evidence="1">
    <location>
        <position position="1"/>
    </location>
</feature>
<dbReference type="AlphaFoldDB" id="A0A382YF49"/>
<accession>A0A382YF49</accession>
<evidence type="ECO:0000313" key="1">
    <source>
        <dbReference type="EMBL" id="SVD81913.1"/>
    </source>
</evidence>
<proteinExistence type="predicted"/>
<name>A0A382YF49_9ZZZZ</name>
<dbReference type="EMBL" id="UINC01175336">
    <property type="protein sequence ID" value="SVD81913.1"/>
    <property type="molecule type" value="Genomic_DNA"/>
</dbReference>
<organism evidence="1">
    <name type="scientific">marine metagenome</name>
    <dbReference type="NCBI Taxonomy" id="408172"/>
    <lineage>
        <taxon>unclassified sequences</taxon>
        <taxon>metagenomes</taxon>
        <taxon>ecological metagenomes</taxon>
    </lineage>
</organism>
<gene>
    <name evidence="1" type="ORF">METZ01_LOCUS434767</name>
</gene>
<protein>
    <submittedName>
        <fullName evidence="1">Uncharacterized protein</fullName>
    </submittedName>
</protein>
<sequence>VTRLNALAIGTIKGVVCGVPEGCIRPKFQARMLPQLSC</sequence>